<evidence type="ECO:0000256" key="1">
    <source>
        <dbReference type="SAM" id="MobiDB-lite"/>
    </source>
</evidence>
<evidence type="ECO:0000313" key="2">
    <source>
        <dbReference type="EMBL" id="CAA0810600.1"/>
    </source>
</evidence>
<dbReference type="Proteomes" id="UP001153555">
    <property type="component" value="Unassembled WGS sequence"/>
</dbReference>
<reference evidence="2" key="1">
    <citation type="submission" date="2019-12" db="EMBL/GenBank/DDBJ databases">
        <authorList>
            <person name="Scholes J."/>
        </authorList>
    </citation>
    <scope>NUCLEOTIDE SEQUENCE</scope>
</reference>
<dbReference type="AlphaFoldDB" id="A0A9N7R2S6"/>
<comment type="caution">
    <text evidence="2">The sequence shown here is derived from an EMBL/GenBank/DDBJ whole genome shotgun (WGS) entry which is preliminary data.</text>
</comment>
<keyword evidence="3" id="KW-1185">Reference proteome</keyword>
<name>A0A9N7R2S6_STRHE</name>
<dbReference type="EMBL" id="CACSLK010006441">
    <property type="protein sequence ID" value="CAA0810600.1"/>
    <property type="molecule type" value="Genomic_DNA"/>
</dbReference>
<feature type="non-terminal residue" evidence="2">
    <location>
        <position position="102"/>
    </location>
</feature>
<sequence length="102" mass="11227">GTIIYFVSTIRSCEVPHSLTFTYLTSRSKWLHPVTTSQPNSPMLSLAGVTAERPLAATSKRLKLPSIPSRLSLPLCSIPTSSKPWKESSQRPLQARHLGETP</sequence>
<protein>
    <submittedName>
        <fullName evidence="2">Uncharacterized protein</fullName>
    </submittedName>
</protein>
<proteinExistence type="predicted"/>
<gene>
    <name evidence="2" type="ORF">SHERM_12148</name>
</gene>
<accession>A0A9N7R2S6</accession>
<feature type="region of interest" description="Disordered" evidence="1">
    <location>
        <begin position="80"/>
        <end position="102"/>
    </location>
</feature>
<feature type="non-terminal residue" evidence="2">
    <location>
        <position position="1"/>
    </location>
</feature>
<organism evidence="2 3">
    <name type="scientific">Striga hermonthica</name>
    <name type="common">Purple witchweed</name>
    <name type="synonym">Buchnera hermonthica</name>
    <dbReference type="NCBI Taxonomy" id="68872"/>
    <lineage>
        <taxon>Eukaryota</taxon>
        <taxon>Viridiplantae</taxon>
        <taxon>Streptophyta</taxon>
        <taxon>Embryophyta</taxon>
        <taxon>Tracheophyta</taxon>
        <taxon>Spermatophyta</taxon>
        <taxon>Magnoliopsida</taxon>
        <taxon>eudicotyledons</taxon>
        <taxon>Gunneridae</taxon>
        <taxon>Pentapetalae</taxon>
        <taxon>asterids</taxon>
        <taxon>lamiids</taxon>
        <taxon>Lamiales</taxon>
        <taxon>Orobanchaceae</taxon>
        <taxon>Buchnereae</taxon>
        <taxon>Striga</taxon>
    </lineage>
</organism>
<evidence type="ECO:0000313" key="3">
    <source>
        <dbReference type="Proteomes" id="UP001153555"/>
    </source>
</evidence>